<dbReference type="SUPFAM" id="SSF57829">
    <property type="entry name" value="Zn-binding ribosomal proteins"/>
    <property type="match status" value="1"/>
</dbReference>
<dbReference type="GO" id="GO:0005840">
    <property type="term" value="C:ribosome"/>
    <property type="evidence" value="ECO:0007669"/>
    <property type="project" value="UniProtKB-KW"/>
</dbReference>
<evidence type="ECO:0000256" key="3">
    <source>
        <dbReference type="ARBA" id="ARBA00023274"/>
    </source>
</evidence>
<evidence type="ECO:0000313" key="6">
    <source>
        <dbReference type="EMBL" id="SDC41187.1"/>
    </source>
</evidence>
<evidence type="ECO:0000256" key="5">
    <source>
        <dbReference type="HAMAP-Rule" id="MF_00294"/>
    </source>
</evidence>
<dbReference type="InterPro" id="IPR011332">
    <property type="entry name" value="Ribosomal_zn-bd"/>
</dbReference>
<name>A0A1G6LE07_NIADE</name>
<dbReference type="Proteomes" id="UP000198757">
    <property type="component" value="Unassembled WGS sequence"/>
</dbReference>
<dbReference type="RefSeq" id="WP_090388930.1">
    <property type="nucleotide sequence ID" value="NZ_FMZO01000002.1"/>
</dbReference>
<keyword evidence="7" id="KW-1185">Reference proteome</keyword>
<keyword evidence="3 5" id="KW-0687">Ribonucleoprotein</keyword>
<dbReference type="GO" id="GO:0005737">
    <property type="term" value="C:cytoplasm"/>
    <property type="evidence" value="ECO:0007669"/>
    <property type="project" value="UniProtKB-ARBA"/>
</dbReference>
<evidence type="ECO:0000256" key="2">
    <source>
        <dbReference type="ARBA" id="ARBA00022980"/>
    </source>
</evidence>
<dbReference type="PANTHER" id="PTHR43168:SF2">
    <property type="entry name" value="LARGE RIBOSOMAL SUBUNIT PROTEIN BL33C"/>
    <property type="match status" value="1"/>
</dbReference>
<dbReference type="NCBIfam" id="NF001860">
    <property type="entry name" value="PRK00595.1"/>
    <property type="match status" value="1"/>
</dbReference>
<dbReference type="InterPro" id="IPR038584">
    <property type="entry name" value="Ribosomal_bL33_sf"/>
</dbReference>
<reference evidence="7" key="1">
    <citation type="submission" date="2016-10" db="EMBL/GenBank/DDBJ databases">
        <authorList>
            <person name="Varghese N."/>
            <person name="Submissions S."/>
        </authorList>
    </citation>
    <scope>NUCLEOTIDE SEQUENCE [LARGE SCALE GENOMIC DNA]</scope>
    <source>
        <strain evidence="7">DSM 25811 / CCM 8410 / LMG 26954 / E90</strain>
    </source>
</reference>
<dbReference type="PANTHER" id="PTHR43168">
    <property type="entry name" value="50S RIBOSOMAL PROTEIN L33, CHLOROPLASTIC"/>
    <property type="match status" value="1"/>
</dbReference>
<keyword evidence="2 5" id="KW-0689">Ribosomal protein</keyword>
<organism evidence="6 7">
    <name type="scientific">Niabella drilacis (strain DSM 25811 / CCM 8410 / CCUG 62505 / LMG 26954 / E90)</name>
    <dbReference type="NCBI Taxonomy" id="1285928"/>
    <lineage>
        <taxon>Bacteria</taxon>
        <taxon>Pseudomonadati</taxon>
        <taxon>Bacteroidota</taxon>
        <taxon>Chitinophagia</taxon>
        <taxon>Chitinophagales</taxon>
        <taxon>Chitinophagaceae</taxon>
        <taxon>Niabella</taxon>
    </lineage>
</organism>
<protein>
    <recommendedName>
        <fullName evidence="4 5">Large ribosomal subunit protein bL33</fullName>
    </recommendedName>
</protein>
<dbReference type="GO" id="GO:0003735">
    <property type="term" value="F:structural constituent of ribosome"/>
    <property type="evidence" value="ECO:0007669"/>
    <property type="project" value="InterPro"/>
</dbReference>
<proteinExistence type="inferred from homology"/>
<dbReference type="Gene3D" id="2.20.28.120">
    <property type="entry name" value="Ribosomal protein L33"/>
    <property type="match status" value="1"/>
</dbReference>
<dbReference type="EMBL" id="FMZO01000002">
    <property type="protein sequence ID" value="SDC41187.1"/>
    <property type="molecule type" value="Genomic_DNA"/>
</dbReference>
<dbReference type="AlphaFoldDB" id="A0A1G6LE07"/>
<dbReference type="Pfam" id="PF00471">
    <property type="entry name" value="Ribosomal_L33"/>
    <property type="match status" value="1"/>
</dbReference>
<dbReference type="GO" id="GO:1990904">
    <property type="term" value="C:ribonucleoprotein complex"/>
    <property type="evidence" value="ECO:0007669"/>
    <property type="project" value="UniProtKB-KW"/>
</dbReference>
<dbReference type="NCBIfam" id="NF001764">
    <property type="entry name" value="PRK00504.1"/>
    <property type="match status" value="1"/>
</dbReference>
<gene>
    <name evidence="5" type="primary">rpmG</name>
    <name evidence="6" type="ORF">SAMN04487894_102309</name>
</gene>
<sequence>MAKKAKGNRVQVILECTEHKTSGRPGTSRYITVKNKKNNPERLELKKYNPILKKVTVHKEIK</sequence>
<dbReference type="HAMAP" id="MF_00294">
    <property type="entry name" value="Ribosomal_bL33"/>
    <property type="match status" value="1"/>
</dbReference>
<evidence type="ECO:0000256" key="1">
    <source>
        <dbReference type="ARBA" id="ARBA00007596"/>
    </source>
</evidence>
<comment type="similarity">
    <text evidence="1 5">Belongs to the bacterial ribosomal protein bL33 family.</text>
</comment>
<accession>A0A1G6LE07</accession>
<dbReference type="OrthoDB" id="9801333at2"/>
<dbReference type="InterPro" id="IPR001705">
    <property type="entry name" value="Ribosomal_bL33"/>
</dbReference>
<evidence type="ECO:0000256" key="4">
    <source>
        <dbReference type="ARBA" id="ARBA00035176"/>
    </source>
</evidence>
<evidence type="ECO:0000313" key="7">
    <source>
        <dbReference type="Proteomes" id="UP000198757"/>
    </source>
</evidence>
<dbReference type="GO" id="GO:0006412">
    <property type="term" value="P:translation"/>
    <property type="evidence" value="ECO:0007669"/>
    <property type="project" value="UniProtKB-UniRule"/>
</dbReference>
<dbReference type="NCBIfam" id="TIGR01023">
    <property type="entry name" value="rpmG_bact"/>
    <property type="match status" value="1"/>
</dbReference>
<dbReference type="STRING" id="1285928.SAMN04487894_102309"/>